<evidence type="ECO:0000259" key="3">
    <source>
        <dbReference type="PROSITE" id="PS50192"/>
    </source>
</evidence>
<dbReference type="GO" id="GO:0005886">
    <property type="term" value="C:plasma membrane"/>
    <property type="evidence" value="ECO:0007669"/>
    <property type="project" value="TreeGrafter"/>
</dbReference>
<feature type="compositionally biased region" description="Low complexity" evidence="2">
    <location>
        <begin position="167"/>
        <end position="181"/>
    </location>
</feature>
<keyword evidence="5" id="KW-1185">Reference proteome</keyword>
<gene>
    <name evidence="4" type="ORF">B0H66DRAFT_526946</name>
</gene>
<organism evidence="4 5">
    <name type="scientific">Apodospora peruviana</name>
    <dbReference type="NCBI Taxonomy" id="516989"/>
    <lineage>
        <taxon>Eukaryota</taxon>
        <taxon>Fungi</taxon>
        <taxon>Dikarya</taxon>
        <taxon>Ascomycota</taxon>
        <taxon>Pezizomycotina</taxon>
        <taxon>Sordariomycetes</taxon>
        <taxon>Sordariomycetidae</taxon>
        <taxon>Sordariales</taxon>
        <taxon>Lasiosphaeriaceae</taxon>
        <taxon>Apodospora</taxon>
    </lineage>
</organism>
<reference evidence="4" key="1">
    <citation type="journal article" date="2023" name="Mol. Phylogenet. Evol.">
        <title>Genome-scale phylogeny and comparative genomics of the fungal order Sordariales.</title>
        <authorList>
            <person name="Hensen N."/>
            <person name="Bonometti L."/>
            <person name="Westerberg I."/>
            <person name="Brannstrom I.O."/>
            <person name="Guillou S."/>
            <person name="Cros-Aarteil S."/>
            <person name="Calhoun S."/>
            <person name="Haridas S."/>
            <person name="Kuo A."/>
            <person name="Mondo S."/>
            <person name="Pangilinan J."/>
            <person name="Riley R."/>
            <person name="LaButti K."/>
            <person name="Andreopoulos B."/>
            <person name="Lipzen A."/>
            <person name="Chen C."/>
            <person name="Yan M."/>
            <person name="Daum C."/>
            <person name="Ng V."/>
            <person name="Clum A."/>
            <person name="Steindorff A."/>
            <person name="Ohm R.A."/>
            <person name="Martin F."/>
            <person name="Silar P."/>
            <person name="Natvig D.O."/>
            <person name="Lalanne C."/>
            <person name="Gautier V."/>
            <person name="Ament-Velasquez S.L."/>
            <person name="Kruys A."/>
            <person name="Hutchinson M.I."/>
            <person name="Powell A.J."/>
            <person name="Barry K."/>
            <person name="Miller A.N."/>
            <person name="Grigoriev I.V."/>
            <person name="Debuchy R."/>
            <person name="Gladieux P."/>
            <person name="Hiltunen Thoren M."/>
            <person name="Johannesson H."/>
        </authorList>
    </citation>
    <scope>NUCLEOTIDE SEQUENCE</scope>
    <source>
        <strain evidence="4">CBS 118394</strain>
    </source>
</reference>
<dbReference type="PROSITE" id="PS50192">
    <property type="entry name" value="T_SNARE"/>
    <property type="match status" value="1"/>
</dbReference>
<evidence type="ECO:0000256" key="1">
    <source>
        <dbReference type="ARBA" id="ARBA00009480"/>
    </source>
</evidence>
<comment type="caution">
    <text evidence="4">The sequence shown here is derived from an EMBL/GenBank/DDBJ whole genome shotgun (WGS) entry which is preliminary data.</text>
</comment>
<dbReference type="GO" id="GO:0005484">
    <property type="term" value="F:SNAP receptor activity"/>
    <property type="evidence" value="ECO:0007669"/>
    <property type="project" value="TreeGrafter"/>
</dbReference>
<dbReference type="PANTHER" id="PTHR19305">
    <property type="entry name" value="SYNAPTOSOMAL ASSOCIATED PROTEIN"/>
    <property type="match status" value="1"/>
</dbReference>
<feature type="domain" description="T-SNARE coiled-coil homology" evidence="3">
    <location>
        <begin position="410"/>
        <end position="472"/>
    </location>
</feature>
<evidence type="ECO:0000256" key="2">
    <source>
        <dbReference type="SAM" id="MobiDB-lite"/>
    </source>
</evidence>
<evidence type="ECO:0000313" key="5">
    <source>
        <dbReference type="Proteomes" id="UP001283341"/>
    </source>
</evidence>
<feature type="region of interest" description="Disordered" evidence="2">
    <location>
        <begin position="314"/>
        <end position="346"/>
    </location>
</feature>
<dbReference type="AlphaFoldDB" id="A0AAE0IRC3"/>
<name>A0AAE0IRC3_9PEZI</name>
<dbReference type="GO" id="GO:0019905">
    <property type="term" value="F:syntaxin binding"/>
    <property type="evidence" value="ECO:0007669"/>
    <property type="project" value="TreeGrafter"/>
</dbReference>
<dbReference type="SUPFAM" id="SSF58038">
    <property type="entry name" value="SNARE fusion complex"/>
    <property type="match status" value="2"/>
</dbReference>
<dbReference type="InterPro" id="IPR000727">
    <property type="entry name" value="T_SNARE_dom"/>
</dbReference>
<dbReference type="Proteomes" id="UP001283341">
    <property type="component" value="Unassembled WGS sequence"/>
</dbReference>
<feature type="compositionally biased region" description="Polar residues" evidence="2">
    <location>
        <begin position="86"/>
        <end position="105"/>
    </location>
</feature>
<dbReference type="PANTHER" id="PTHR19305:SF9">
    <property type="entry name" value="SYNAPTOSOMAL-ASSOCIATED PROTEIN 29"/>
    <property type="match status" value="1"/>
</dbReference>
<dbReference type="EMBL" id="JAUEDM010000001">
    <property type="protein sequence ID" value="KAK3329562.1"/>
    <property type="molecule type" value="Genomic_DNA"/>
</dbReference>
<proteinExistence type="inferred from homology"/>
<dbReference type="GO" id="GO:0006906">
    <property type="term" value="P:vesicle fusion"/>
    <property type="evidence" value="ECO:0007669"/>
    <property type="project" value="TreeGrafter"/>
</dbReference>
<dbReference type="GO" id="GO:0006887">
    <property type="term" value="P:exocytosis"/>
    <property type="evidence" value="ECO:0007669"/>
    <property type="project" value="TreeGrafter"/>
</dbReference>
<feature type="compositionally biased region" description="Low complexity" evidence="2">
    <location>
        <begin position="107"/>
        <end position="125"/>
    </location>
</feature>
<sequence>MSISEMSEVSVQDEEKQRAIIMATAKKKEGGCVRFRWARKLFSNMRKIFGKKPKEEDASSVASFGRDRPTPQNNNPYAQQPAADPYTNSQSSFRPPQQGFASGSRQGLPSGIRPGLPSGPRSGGPARQQPPPPEYGDELPPYQGGSNVKPGYRDEKAGTPGGWGGDNANAASYNARYSGSSTISAPRIPSQRPGGYGNLGSVDSDSPSKAPPGYSPHIPQTGGQRLPPGQSSDDFDGYGAREHMTAEEQENWDVQDQKNQILHTQGESKQSLVRSNAAMNQAIETATGSVSMLREQRGKLNNIELKVDQAQSLGRQGGEGTNKLKRLNDTPFFLPSGVNGNGKKGREADHARLAHELLEKETREETRRNAFQNEQRLLNANRDAQKPKALGLGNSNRSKYVFEDDDGQMNENEDQIDELTSQLAAGVGTLHSLALDIQDELDVDPDQLKRLAEKTDRVDETVRRNRLKLDKIR</sequence>
<feature type="region of interest" description="Disordered" evidence="2">
    <location>
        <begin position="46"/>
        <end position="253"/>
    </location>
</feature>
<evidence type="ECO:0000313" key="4">
    <source>
        <dbReference type="EMBL" id="KAK3329562.1"/>
    </source>
</evidence>
<accession>A0AAE0IRC3</accession>
<comment type="similarity">
    <text evidence="1">Belongs to the SNAP-25 family.</text>
</comment>
<protein>
    <recommendedName>
        <fullName evidence="3">t-SNARE coiled-coil homology domain-containing protein</fullName>
    </recommendedName>
</protein>
<dbReference type="Gene3D" id="1.20.5.110">
    <property type="match status" value="2"/>
</dbReference>
<dbReference type="GO" id="GO:0031201">
    <property type="term" value="C:SNARE complex"/>
    <property type="evidence" value="ECO:0007669"/>
    <property type="project" value="TreeGrafter"/>
</dbReference>
<reference evidence="4" key="2">
    <citation type="submission" date="2023-06" db="EMBL/GenBank/DDBJ databases">
        <authorList>
            <consortium name="Lawrence Berkeley National Laboratory"/>
            <person name="Haridas S."/>
            <person name="Hensen N."/>
            <person name="Bonometti L."/>
            <person name="Westerberg I."/>
            <person name="Brannstrom I.O."/>
            <person name="Guillou S."/>
            <person name="Cros-Aarteil S."/>
            <person name="Calhoun S."/>
            <person name="Kuo A."/>
            <person name="Mondo S."/>
            <person name="Pangilinan J."/>
            <person name="Riley R."/>
            <person name="Labutti K."/>
            <person name="Andreopoulos B."/>
            <person name="Lipzen A."/>
            <person name="Chen C."/>
            <person name="Yanf M."/>
            <person name="Daum C."/>
            <person name="Ng V."/>
            <person name="Clum A."/>
            <person name="Steindorff A."/>
            <person name="Ohm R."/>
            <person name="Martin F."/>
            <person name="Silar P."/>
            <person name="Natvig D."/>
            <person name="Lalanne C."/>
            <person name="Gautier V."/>
            <person name="Ament-Velasquez S.L."/>
            <person name="Kruys A."/>
            <person name="Hutchinson M.I."/>
            <person name="Powell A.J."/>
            <person name="Barry K."/>
            <person name="Miller A.N."/>
            <person name="Grigoriev I.V."/>
            <person name="Debuchy R."/>
            <person name="Gladieux P."/>
            <person name="Thoren M.H."/>
            <person name="Johannesson H."/>
        </authorList>
    </citation>
    <scope>NUCLEOTIDE SEQUENCE</scope>
    <source>
        <strain evidence="4">CBS 118394</strain>
    </source>
</reference>